<proteinExistence type="predicted"/>
<name>A0ABC9NML5_ESCAT</name>
<dbReference type="EMBL" id="ABKX01000006">
    <property type="protein sequence ID" value="EDS91511.1"/>
    <property type="molecule type" value="Genomic_DNA"/>
</dbReference>
<sequence>MNTHYGLAINASTRLKTIKLNVNKNKQKENKLDRKINIYFYSGINS</sequence>
<comment type="caution">
    <text evidence="1">The sequence shown here is derived from an EMBL/GenBank/DDBJ whole genome shotgun (WGS) entry which is preliminary data.</text>
</comment>
<dbReference type="Proteomes" id="UP000003042">
    <property type="component" value="Unassembled WGS sequence"/>
</dbReference>
<evidence type="ECO:0000313" key="2">
    <source>
        <dbReference type="Proteomes" id="UP000003042"/>
    </source>
</evidence>
<evidence type="ECO:0000313" key="1">
    <source>
        <dbReference type="EMBL" id="EDS91511.1"/>
    </source>
</evidence>
<protein>
    <submittedName>
        <fullName evidence="1">Uncharacterized protein</fullName>
    </submittedName>
</protein>
<gene>
    <name evidence="1" type="ORF">ESCAB7627_3222</name>
</gene>
<organism evidence="1 2">
    <name type="scientific">Escherichia albertii (strain TW07627)</name>
    <dbReference type="NCBI Taxonomy" id="502347"/>
    <lineage>
        <taxon>Bacteria</taxon>
        <taxon>Pseudomonadati</taxon>
        <taxon>Pseudomonadota</taxon>
        <taxon>Gammaproteobacteria</taxon>
        <taxon>Enterobacterales</taxon>
        <taxon>Enterobacteriaceae</taxon>
        <taxon>Escherichia</taxon>
    </lineage>
</organism>
<reference evidence="1 2" key="1">
    <citation type="submission" date="2008-02" db="EMBL/GenBank/DDBJ databases">
        <title>Annotation of Escherichia albertii TW07627.</title>
        <authorList>
            <person name="Sutton G."/>
            <person name="Whittam T.S."/>
            <person name="Sebastian Y."/>
        </authorList>
    </citation>
    <scope>NUCLEOTIDE SEQUENCE [LARGE SCALE GENOMIC DNA]</scope>
    <source>
        <strain evidence="1 2">TW07627</strain>
    </source>
</reference>
<dbReference type="AlphaFoldDB" id="A0ABC9NML5"/>
<accession>A0ABC9NML5</accession>